<dbReference type="eggNOG" id="KOG0603">
    <property type="taxonomic scope" value="Eukaryota"/>
</dbReference>
<accession>A0A067QF81</accession>
<keyword evidence="2" id="KW-0723">Serine/threonine-protein kinase</keyword>
<keyword evidence="6 11" id="KW-0418">Kinase</keyword>
<dbReference type="EC" id="2.7.11.1" evidence="1"/>
<protein>
    <recommendedName>
        <fullName evidence="1">non-specific serine/threonine protein kinase</fullName>
        <ecNumber evidence="1">2.7.11.1</ecNumber>
    </recommendedName>
</protein>
<keyword evidence="7" id="KW-0067">ATP-binding</keyword>
<comment type="catalytic activity">
    <reaction evidence="9">
        <text>L-seryl-[protein] + ATP = O-phospho-L-seryl-[protein] + ADP + H(+)</text>
        <dbReference type="Rhea" id="RHEA:17989"/>
        <dbReference type="Rhea" id="RHEA-COMP:9863"/>
        <dbReference type="Rhea" id="RHEA-COMP:11604"/>
        <dbReference type="ChEBI" id="CHEBI:15378"/>
        <dbReference type="ChEBI" id="CHEBI:29999"/>
        <dbReference type="ChEBI" id="CHEBI:30616"/>
        <dbReference type="ChEBI" id="CHEBI:83421"/>
        <dbReference type="ChEBI" id="CHEBI:456216"/>
        <dbReference type="EC" id="2.7.11.1"/>
    </reaction>
</comment>
<dbReference type="GO" id="GO:0005524">
    <property type="term" value="F:ATP binding"/>
    <property type="evidence" value="ECO:0007669"/>
    <property type="project" value="UniProtKB-KW"/>
</dbReference>
<dbReference type="InterPro" id="IPR011009">
    <property type="entry name" value="Kinase-like_dom_sf"/>
</dbReference>
<evidence type="ECO:0000256" key="5">
    <source>
        <dbReference type="ARBA" id="ARBA00022741"/>
    </source>
</evidence>
<dbReference type="PROSITE" id="PS50011">
    <property type="entry name" value="PROTEIN_KINASE_DOM"/>
    <property type="match status" value="1"/>
</dbReference>
<evidence type="ECO:0000256" key="6">
    <source>
        <dbReference type="ARBA" id="ARBA00022777"/>
    </source>
</evidence>
<keyword evidence="12" id="KW-1185">Reference proteome</keyword>
<sequence>MKTMNTSQIFSANNGPERHNTECYIHQKVADHPFLVGMYYRFQTELKVCLMLDYYPGGDMYHVLLEQGVFRESAARLYLAEIVLGVEHLHQLGIIHRDLKPDNILIDSEGHIAITDFGLTKSFLSYTKKNRAYSWCGTPSYMAPEMIDSETGYGIEVDWWGVGLICYEMLSGCSAFEPGDEKGFKKLFE</sequence>
<dbReference type="InParanoid" id="A0A067QF81"/>
<keyword evidence="5" id="KW-0547">Nucleotide-binding</keyword>
<dbReference type="CDD" id="cd05123">
    <property type="entry name" value="STKc_AGC"/>
    <property type="match status" value="1"/>
</dbReference>
<dbReference type="Proteomes" id="UP000027135">
    <property type="component" value="Unassembled WGS sequence"/>
</dbReference>
<evidence type="ECO:0000256" key="9">
    <source>
        <dbReference type="ARBA" id="ARBA00048679"/>
    </source>
</evidence>
<evidence type="ECO:0000256" key="3">
    <source>
        <dbReference type="ARBA" id="ARBA00022553"/>
    </source>
</evidence>
<keyword evidence="3" id="KW-0597">Phosphoprotein</keyword>
<keyword evidence="4" id="KW-0808">Transferase</keyword>
<evidence type="ECO:0000256" key="2">
    <source>
        <dbReference type="ARBA" id="ARBA00022527"/>
    </source>
</evidence>
<evidence type="ECO:0000313" key="12">
    <source>
        <dbReference type="Proteomes" id="UP000027135"/>
    </source>
</evidence>
<dbReference type="Gene3D" id="3.30.200.20">
    <property type="entry name" value="Phosphorylase Kinase, domain 1"/>
    <property type="match status" value="1"/>
</dbReference>
<comment type="catalytic activity">
    <reaction evidence="8">
        <text>L-threonyl-[protein] + ATP = O-phospho-L-threonyl-[protein] + ADP + H(+)</text>
        <dbReference type="Rhea" id="RHEA:46608"/>
        <dbReference type="Rhea" id="RHEA-COMP:11060"/>
        <dbReference type="Rhea" id="RHEA-COMP:11605"/>
        <dbReference type="ChEBI" id="CHEBI:15378"/>
        <dbReference type="ChEBI" id="CHEBI:30013"/>
        <dbReference type="ChEBI" id="CHEBI:30616"/>
        <dbReference type="ChEBI" id="CHEBI:61977"/>
        <dbReference type="ChEBI" id="CHEBI:456216"/>
        <dbReference type="EC" id="2.7.11.1"/>
    </reaction>
</comment>
<name>A0A067QF81_ZOONE</name>
<dbReference type="InterPro" id="IPR045270">
    <property type="entry name" value="STKc_AGC"/>
</dbReference>
<dbReference type="InterPro" id="IPR008271">
    <property type="entry name" value="Ser/Thr_kinase_AS"/>
</dbReference>
<dbReference type="EMBL" id="KK853625">
    <property type="protein sequence ID" value="KDR04209.1"/>
    <property type="molecule type" value="Genomic_DNA"/>
</dbReference>
<dbReference type="STRING" id="136037.A0A067QF81"/>
<dbReference type="Pfam" id="PF00069">
    <property type="entry name" value="Pkinase"/>
    <property type="match status" value="1"/>
</dbReference>
<dbReference type="GO" id="GO:0004674">
    <property type="term" value="F:protein serine/threonine kinase activity"/>
    <property type="evidence" value="ECO:0007669"/>
    <property type="project" value="UniProtKB-KW"/>
</dbReference>
<dbReference type="SMART" id="SM00220">
    <property type="entry name" value="S_TKc"/>
    <property type="match status" value="1"/>
</dbReference>
<dbReference type="InterPro" id="IPR000719">
    <property type="entry name" value="Prot_kinase_dom"/>
</dbReference>
<evidence type="ECO:0000313" key="11">
    <source>
        <dbReference type="EMBL" id="KDR04209.1"/>
    </source>
</evidence>
<feature type="domain" description="Protein kinase" evidence="10">
    <location>
        <begin position="1"/>
        <end position="189"/>
    </location>
</feature>
<organism evidence="11 12">
    <name type="scientific">Zootermopsis nevadensis</name>
    <name type="common">Dampwood termite</name>
    <dbReference type="NCBI Taxonomy" id="136037"/>
    <lineage>
        <taxon>Eukaryota</taxon>
        <taxon>Metazoa</taxon>
        <taxon>Ecdysozoa</taxon>
        <taxon>Arthropoda</taxon>
        <taxon>Hexapoda</taxon>
        <taxon>Insecta</taxon>
        <taxon>Pterygota</taxon>
        <taxon>Neoptera</taxon>
        <taxon>Polyneoptera</taxon>
        <taxon>Dictyoptera</taxon>
        <taxon>Blattodea</taxon>
        <taxon>Blattoidea</taxon>
        <taxon>Termitoidae</taxon>
        <taxon>Termopsidae</taxon>
        <taxon>Zootermopsis</taxon>
    </lineage>
</organism>
<evidence type="ECO:0000256" key="7">
    <source>
        <dbReference type="ARBA" id="ARBA00022840"/>
    </source>
</evidence>
<evidence type="ECO:0000256" key="1">
    <source>
        <dbReference type="ARBA" id="ARBA00012513"/>
    </source>
</evidence>
<gene>
    <name evidence="11" type="ORF">L798_04422</name>
</gene>
<evidence type="ECO:0000256" key="8">
    <source>
        <dbReference type="ARBA" id="ARBA00047899"/>
    </source>
</evidence>
<dbReference type="PANTHER" id="PTHR24351">
    <property type="entry name" value="RIBOSOMAL PROTEIN S6 KINASE"/>
    <property type="match status" value="1"/>
</dbReference>
<dbReference type="GO" id="GO:0007010">
    <property type="term" value="P:cytoskeleton organization"/>
    <property type="evidence" value="ECO:0007669"/>
    <property type="project" value="UniProtKB-ARBA"/>
</dbReference>
<dbReference type="Gene3D" id="1.10.510.10">
    <property type="entry name" value="Transferase(Phosphotransferase) domain 1"/>
    <property type="match status" value="1"/>
</dbReference>
<dbReference type="SUPFAM" id="SSF56112">
    <property type="entry name" value="Protein kinase-like (PK-like)"/>
    <property type="match status" value="1"/>
</dbReference>
<proteinExistence type="predicted"/>
<dbReference type="OMA" id="ERHNTEC"/>
<reference evidence="11 12" key="1">
    <citation type="journal article" date="2014" name="Nat. Commun.">
        <title>Molecular traces of alternative social organization in a termite genome.</title>
        <authorList>
            <person name="Terrapon N."/>
            <person name="Li C."/>
            <person name="Robertson H.M."/>
            <person name="Ji L."/>
            <person name="Meng X."/>
            <person name="Booth W."/>
            <person name="Chen Z."/>
            <person name="Childers C.P."/>
            <person name="Glastad K.M."/>
            <person name="Gokhale K."/>
            <person name="Gowin J."/>
            <person name="Gronenberg W."/>
            <person name="Hermansen R.A."/>
            <person name="Hu H."/>
            <person name="Hunt B.G."/>
            <person name="Huylmans A.K."/>
            <person name="Khalil S.M."/>
            <person name="Mitchell R.D."/>
            <person name="Munoz-Torres M.C."/>
            <person name="Mustard J.A."/>
            <person name="Pan H."/>
            <person name="Reese J.T."/>
            <person name="Scharf M.E."/>
            <person name="Sun F."/>
            <person name="Vogel H."/>
            <person name="Xiao J."/>
            <person name="Yang W."/>
            <person name="Yang Z."/>
            <person name="Yang Z."/>
            <person name="Zhou J."/>
            <person name="Zhu J."/>
            <person name="Brent C.S."/>
            <person name="Elsik C.G."/>
            <person name="Goodisman M.A."/>
            <person name="Liberles D.A."/>
            <person name="Roe R.M."/>
            <person name="Vargo E.L."/>
            <person name="Vilcinskas A."/>
            <person name="Wang J."/>
            <person name="Bornberg-Bauer E."/>
            <person name="Korb J."/>
            <person name="Zhang G."/>
            <person name="Liebig J."/>
        </authorList>
    </citation>
    <scope>NUCLEOTIDE SEQUENCE [LARGE SCALE GENOMIC DNA]</scope>
    <source>
        <tissue evidence="11">Whole organism</tissue>
    </source>
</reference>
<dbReference type="PROSITE" id="PS00108">
    <property type="entry name" value="PROTEIN_KINASE_ST"/>
    <property type="match status" value="1"/>
</dbReference>
<dbReference type="AlphaFoldDB" id="A0A067QF81"/>
<dbReference type="FunFam" id="1.10.510.10:FF:000024">
    <property type="entry name" value="Probable serine/threonine-protein kinase cot-1"/>
    <property type="match status" value="1"/>
</dbReference>
<evidence type="ECO:0000256" key="4">
    <source>
        <dbReference type="ARBA" id="ARBA00022679"/>
    </source>
</evidence>
<evidence type="ECO:0000259" key="10">
    <source>
        <dbReference type="PROSITE" id="PS50011"/>
    </source>
</evidence>